<keyword evidence="14" id="KW-0378">Hydrolase</keyword>
<comment type="similarity">
    <text evidence="2 12 13">Belongs to the ATPase A chain family.</text>
</comment>
<dbReference type="HAMAP" id="MF_01393">
    <property type="entry name" value="ATP_synth_a_bact"/>
    <property type="match status" value="1"/>
</dbReference>
<proteinExistence type="inferred from homology"/>
<dbReference type="PROSITE" id="PS00449">
    <property type="entry name" value="ATPASE_A"/>
    <property type="match status" value="1"/>
</dbReference>
<evidence type="ECO:0000256" key="9">
    <source>
        <dbReference type="ARBA" id="ARBA00023065"/>
    </source>
</evidence>
<keyword evidence="8 12" id="KW-1133">Transmembrane helix</keyword>
<comment type="function">
    <text evidence="12 13">Key component of the proton channel; it plays a direct role in the translocation of protons across the membrane.</text>
</comment>
<evidence type="ECO:0000256" key="6">
    <source>
        <dbReference type="ARBA" id="ARBA00022692"/>
    </source>
</evidence>
<keyword evidence="3 12" id="KW-0813">Transport</keyword>
<feature type="transmembrane region" description="Helical" evidence="12">
    <location>
        <begin position="244"/>
        <end position="269"/>
    </location>
</feature>
<dbReference type="EMBL" id="AQQV01000004">
    <property type="protein sequence ID" value="ORE85405.1"/>
    <property type="molecule type" value="Genomic_DNA"/>
</dbReference>
<accession>A0A1Y1SAE2</accession>
<evidence type="ECO:0000256" key="4">
    <source>
        <dbReference type="ARBA" id="ARBA00022475"/>
    </source>
</evidence>
<name>A0A1Y1SAE2_9GAMM</name>
<dbReference type="InterPro" id="IPR000568">
    <property type="entry name" value="ATP_synth_F0_asu"/>
</dbReference>
<keyword evidence="9 12" id="KW-0406">Ion transport</keyword>
<evidence type="ECO:0000256" key="5">
    <source>
        <dbReference type="ARBA" id="ARBA00022547"/>
    </source>
</evidence>
<evidence type="ECO:0000256" key="10">
    <source>
        <dbReference type="ARBA" id="ARBA00023136"/>
    </source>
</evidence>
<keyword evidence="6 12" id="KW-0812">Transmembrane</keyword>
<evidence type="ECO:0000256" key="1">
    <source>
        <dbReference type="ARBA" id="ARBA00004141"/>
    </source>
</evidence>
<evidence type="ECO:0000256" key="12">
    <source>
        <dbReference type="HAMAP-Rule" id="MF_01393"/>
    </source>
</evidence>
<dbReference type="GO" id="GO:0045259">
    <property type="term" value="C:proton-transporting ATP synthase complex"/>
    <property type="evidence" value="ECO:0007669"/>
    <property type="project" value="UniProtKB-KW"/>
</dbReference>
<keyword evidence="15" id="KW-1185">Reference proteome</keyword>
<dbReference type="CDD" id="cd00310">
    <property type="entry name" value="ATP-synt_Fo_a_6"/>
    <property type="match status" value="1"/>
</dbReference>
<dbReference type="RefSeq" id="WP_083562974.1">
    <property type="nucleotide sequence ID" value="NZ_AQQV01000004.1"/>
</dbReference>
<feature type="transmembrane region" description="Helical" evidence="12">
    <location>
        <begin position="141"/>
        <end position="163"/>
    </location>
</feature>
<keyword evidence="10 12" id="KW-0472">Membrane</keyword>
<dbReference type="PRINTS" id="PR00123">
    <property type="entry name" value="ATPASEA"/>
</dbReference>
<keyword evidence="4 12" id="KW-1003">Cell membrane</keyword>
<dbReference type="Pfam" id="PF00119">
    <property type="entry name" value="ATP-synt_A"/>
    <property type="match status" value="1"/>
</dbReference>
<evidence type="ECO:0000256" key="2">
    <source>
        <dbReference type="ARBA" id="ARBA00006810"/>
    </source>
</evidence>
<dbReference type="InterPro" id="IPR045082">
    <property type="entry name" value="ATP_syn_F0_a_bact/chloroplast"/>
</dbReference>
<keyword evidence="7 12" id="KW-0375">Hydrogen ion transport</keyword>
<dbReference type="GO" id="GO:0005886">
    <property type="term" value="C:plasma membrane"/>
    <property type="evidence" value="ECO:0007669"/>
    <property type="project" value="UniProtKB-SubCell"/>
</dbReference>
<dbReference type="NCBIfam" id="NF004477">
    <property type="entry name" value="PRK05815.1-1"/>
    <property type="match status" value="1"/>
</dbReference>
<dbReference type="InterPro" id="IPR023011">
    <property type="entry name" value="ATP_synth_F0_asu_AS"/>
</dbReference>
<protein>
    <recommendedName>
        <fullName evidence="12 13">ATP synthase subunit a</fullName>
    </recommendedName>
    <alternativeName>
        <fullName evidence="12">ATP synthase F0 sector subunit a</fullName>
    </alternativeName>
    <alternativeName>
        <fullName evidence="12">F-ATPase subunit 6</fullName>
    </alternativeName>
</protein>
<comment type="subcellular location">
    <subcellularLocation>
        <location evidence="12 13">Cell membrane</location>
        <topology evidence="12 13">Multi-pass membrane protein</topology>
    </subcellularLocation>
    <subcellularLocation>
        <location evidence="1">Membrane</location>
        <topology evidence="1">Multi-pass membrane protein</topology>
    </subcellularLocation>
</comment>
<reference evidence="14 15" key="1">
    <citation type="submission" date="2013-04" db="EMBL/GenBank/DDBJ databases">
        <title>Oceanococcus atlanticus 22II-S10r2 Genome Sequencing.</title>
        <authorList>
            <person name="Lai Q."/>
            <person name="Li G."/>
            <person name="Shao Z."/>
        </authorList>
    </citation>
    <scope>NUCLEOTIDE SEQUENCE [LARGE SCALE GENOMIC DNA]</scope>
    <source>
        <strain evidence="14 15">22II-S10r2</strain>
    </source>
</reference>
<dbReference type="NCBIfam" id="TIGR01131">
    <property type="entry name" value="ATP_synt_6_or_A"/>
    <property type="match status" value="1"/>
</dbReference>
<organism evidence="14 15">
    <name type="scientific">Oceanococcus atlanticus</name>
    <dbReference type="NCBI Taxonomy" id="1317117"/>
    <lineage>
        <taxon>Bacteria</taxon>
        <taxon>Pseudomonadati</taxon>
        <taxon>Pseudomonadota</taxon>
        <taxon>Gammaproteobacteria</taxon>
        <taxon>Chromatiales</taxon>
        <taxon>Oceanococcaceae</taxon>
        <taxon>Oceanococcus</taxon>
    </lineage>
</organism>
<evidence type="ECO:0000256" key="8">
    <source>
        <dbReference type="ARBA" id="ARBA00022989"/>
    </source>
</evidence>
<feature type="transmembrane region" description="Helical" evidence="12">
    <location>
        <begin position="100"/>
        <end position="121"/>
    </location>
</feature>
<evidence type="ECO:0000313" key="14">
    <source>
        <dbReference type="EMBL" id="ORE85405.1"/>
    </source>
</evidence>
<dbReference type="OrthoDB" id="9789241at2"/>
<evidence type="ECO:0000256" key="3">
    <source>
        <dbReference type="ARBA" id="ARBA00022448"/>
    </source>
</evidence>
<evidence type="ECO:0000256" key="7">
    <source>
        <dbReference type="ARBA" id="ARBA00022781"/>
    </source>
</evidence>
<dbReference type="GO" id="GO:0046933">
    <property type="term" value="F:proton-transporting ATP synthase activity, rotational mechanism"/>
    <property type="evidence" value="ECO:0007669"/>
    <property type="project" value="UniProtKB-UniRule"/>
</dbReference>
<feature type="transmembrane region" description="Helical" evidence="12">
    <location>
        <begin position="39"/>
        <end position="60"/>
    </location>
</feature>
<evidence type="ECO:0000256" key="11">
    <source>
        <dbReference type="ARBA" id="ARBA00023310"/>
    </source>
</evidence>
<evidence type="ECO:0000313" key="15">
    <source>
        <dbReference type="Proteomes" id="UP000192342"/>
    </source>
</evidence>
<keyword evidence="5 12" id="KW-0138">CF(0)</keyword>
<comment type="caution">
    <text evidence="14">The sequence shown here is derived from an EMBL/GenBank/DDBJ whole genome shotgun (WGS) entry which is preliminary data.</text>
</comment>
<keyword evidence="11 12" id="KW-0066">ATP synthesis</keyword>
<dbReference type="GO" id="GO:0042777">
    <property type="term" value="P:proton motive force-driven plasma membrane ATP synthesis"/>
    <property type="evidence" value="ECO:0007669"/>
    <property type="project" value="TreeGrafter"/>
</dbReference>
<dbReference type="GO" id="GO:0016787">
    <property type="term" value="F:hydrolase activity"/>
    <property type="evidence" value="ECO:0007669"/>
    <property type="project" value="UniProtKB-KW"/>
</dbReference>
<feature type="transmembrane region" description="Helical" evidence="12">
    <location>
        <begin position="209"/>
        <end position="232"/>
    </location>
</feature>
<gene>
    <name evidence="12" type="primary">atpB</name>
    <name evidence="14" type="ORF">ATO7_14323</name>
</gene>
<evidence type="ECO:0000256" key="13">
    <source>
        <dbReference type="RuleBase" id="RU000483"/>
    </source>
</evidence>
<dbReference type="PANTHER" id="PTHR42823:SF3">
    <property type="entry name" value="ATP SYNTHASE SUBUNIT A, CHLOROPLASTIC"/>
    <property type="match status" value="1"/>
</dbReference>
<dbReference type="Proteomes" id="UP000192342">
    <property type="component" value="Unassembled WGS sequence"/>
</dbReference>
<dbReference type="AlphaFoldDB" id="A0A1Y1SAE2"/>
<dbReference type="Gene3D" id="1.20.120.220">
    <property type="entry name" value="ATP synthase, F0 complex, subunit A"/>
    <property type="match status" value="1"/>
</dbReference>
<dbReference type="STRING" id="1317117.ATO7_14323"/>
<dbReference type="SUPFAM" id="SSF81336">
    <property type="entry name" value="F1F0 ATP synthase subunit A"/>
    <property type="match status" value="1"/>
</dbReference>
<dbReference type="PANTHER" id="PTHR42823">
    <property type="entry name" value="ATP SYNTHASE SUBUNIT A, CHLOROPLASTIC"/>
    <property type="match status" value="1"/>
</dbReference>
<sequence>MASGNGEAVSSTDYVVHHLTNLKLDLTTMTLDPYAKGFWVLHVDSIVFAVLLGALFLWMFRKVAKSATAGVPSGMQNFVEMVVDFVDGQVKETFPGTHPLVAPLSLTIFVWVFLMNCMDLLPVDLLPTMAAGVGIDYLKVVPVADVNVTLGLALGVLILLYYFNIKFKGLGGFAKEALTHPFGPWMAPFNLLLRIVEDLAKPVSLSLRLFGNLFAGELIFILIALLFMQGWVLSALGLGLHWLWAVFHILVVTLQAFVFMVLTIVYLSLAAEHH</sequence>
<dbReference type="FunFam" id="1.20.120.220:FF:000002">
    <property type="entry name" value="ATP synthase subunit a"/>
    <property type="match status" value="1"/>
</dbReference>
<dbReference type="InterPro" id="IPR035908">
    <property type="entry name" value="F0_ATP_A_sf"/>
</dbReference>